<feature type="compositionally biased region" description="Basic residues" evidence="1">
    <location>
        <begin position="45"/>
        <end position="59"/>
    </location>
</feature>
<name>A0AAW0BUI2_9AGAR</name>
<protein>
    <submittedName>
        <fullName evidence="2">Uncharacterized protein</fullName>
    </submittedName>
</protein>
<gene>
    <name evidence="2" type="ORF">R3P38DRAFT_2775575</name>
</gene>
<reference evidence="2 3" key="1">
    <citation type="journal article" date="2024" name="J Genomics">
        <title>Draft genome sequencing and assembly of Favolaschia claudopus CIRM-BRFM 2984 isolated from oak limbs.</title>
        <authorList>
            <person name="Navarro D."/>
            <person name="Drula E."/>
            <person name="Chaduli D."/>
            <person name="Cazenave R."/>
            <person name="Ahrendt S."/>
            <person name="Wang J."/>
            <person name="Lipzen A."/>
            <person name="Daum C."/>
            <person name="Barry K."/>
            <person name="Grigoriev I.V."/>
            <person name="Favel A."/>
            <person name="Rosso M.N."/>
            <person name="Martin F."/>
        </authorList>
    </citation>
    <scope>NUCLEOTIDE SEQUENCE [LARGE SCALE GENOMIC DNA]</scope>
    <source>
        <strain evidence="2 3">CIRM-BRFM 2984</strain>
    </source>
</reference>
<feature type="region of interest" description="Disordered" evidence="1">
    <location>
        <begin position="25"/>
        <end position="70"/>
    </location>
</feature>
<dbReference type="Proteomes" id="UP001362999">
    <property type="component" value="Unassembled WGS sequence"/>
</dbReference>
<evidence type="ECO:0000313" key="2">
    <source>
        <dbReference type="EMBL" id="KAK7030157.1"/>
    </source>
</evidence>
<dbReference type="AlphaFoldDB" id="A0AAW0BUI2"/>
<dbReference type="EMBL" id="JAWWNJ010000026">
    <property type="protein sequence ID" value="KAK7030157.1"/>
    <property type="molecule type" value="Genomic_DNA"/>
</dbReference>
<keyword evidence="3" id="KW-1185">Reference proteome</keyword>
<sequence>MAYSLDDPAKRAIIHDRFMAGICPTLGPQRKTRARRHAKAETVWRGRRQNRPEQKRRRLKNDEWSSSSAKTKYVAVLDPRHAPNPLSSTLPVKTFSVALRDPLNHIFDQSPARNLRASALLLTLIDPVLGQG</sequence>
<evidence type="ECO:0000313" key="3">
    <source>
        <dbReference type="Proteomes" id="UP001362999"/>
    </source>
</evidence>
<evidence type="ECO:0000256" key="1">
    <source>
        <dbReference type="SAM" id="MobiDB-lite"/>
    </source>
</evidence>
<proteinExistence type="predicted"/>
<organism evidence="2 3">
    <name type="scientific">Favolaschia claudopus</name>
    <dbReference type="NCBI Taxonomy" id="2862362"/>
    <lineage>
        <taxon>Eukaryota</taxon>
        <taxon>Fungi</taxon>
        <taxon>Dikarya</taxon>
        <taxon>Basidiomycota</taxon>
        <taxon>Agaricomycotina</taxon>
        <taxon>Agaricomycetes</taxon>
        <taxon>Agaricomycetidae</taxon>
        <taxon>Agaricales</taxon>
        <taxon>Marasmiineae</taxon>
        <taxon>Mycenaceae</taxon>
        <taxon>Favolaschia</taxon>
    </lineage>
</organism>
<accession>A0AAW0BUI2</accession>
<comment type="caution">
    <text evidence="2">The sequence shown here is derived from an EMBL/GenBank/DDBJ whole genome shotgun (WGS) entry which is preliminary data.</text>
</comment>